<dbReference type="Pfam" id="PF02845">
    <property type="entry name" value="CUE"/>
    <property type="match status" value="1"/>
</dbReference>
<dbReference type="GO" id="GO:0005634">
    <property type="term" value="C:nucleus"/>
    <property type="evidence" value="ECO:0007669"/>
    <property type="project" value="TreeGrafter"/>
</dbReference>
<dbReference type="CDD" id="cd14279">
    <property type="entry name" value="CUE"/>
    <property type="match status" value="1"/>
</dbReference>
<sequence>MSLADLPEGLSSSVFSLSEIFPDIPLDYIRRVLKSYDYNADKATEELLNYNILASEGASTSIIVPTKGTDDDMSTTELNKCIKHIEFVEKVLQILKLDTKYTDFVTEVAAADKYKLYFAVFDVMVRFNEKAKLKHSGRSVHKIGVTTKQEHLEEPMKPVRRRVQGGYTLLNKAASANATPGVFSDTTDNVDDTDSSDAKSDDDNDSDSQPDTSDSKLQELHAIRNSNSILKRMPNAFFTEAMKFFNNEVDQIFYVAACVAPTSPLQEEIKEQSETFGTTLAQQLHLDTNLSAGSKKIRRPHKSGNEGLKPSKESFERMPRNIADYRSLIDQAQKMMNYASNTRHNGVAGFYAKEAAHRYAAARESFATEQVSLSQAKINEAKRTNKLDLHGFVVNSAVACCRKVLADWWNDEIKSRVYHGDSLRSERCVRVEDFVLVTGRGLHSSGGVARIKPAIKKFLTSNHYLYDEENSYIIVTGKRLR</sequence>
<reference evidence="6 7" key="1">
    <citation type="submission" date="2019-07" db="EMBL/GenBank/DDBJ databases">
        <authorList>
            <person name="Friedrich A."/>
            <person name="Schacherer J."/>
        </authorList>
    </citation>
    <scope>NUCLEOTIDE SEQUENCE [LARGE SCALE GENOMIC DNA]</scope>
</reference>
<accession>A0A7D9H6H7</accession>
<dbReference type="InterPro" id="IPR009060">
    <property type="entry name" value="UBA-like_sf"/>
</dbReference>
<evidence type="ECO:0000256" key="1">
    <source>
        <dbReference type="ARBA" id="ARBA00022786"/>
    </source>
</evidence>
<dbReference type="EMBL" id="CABFWN010000005">
    <property type="protein sequence ID" value="VUG19625.1"/>
    <property type="molecule type" value="Genomic_DNA"/>
</dbReference>
<dbReference type="PROSITE" id="PS50828">
    <property type="entry name" value="SMR"/>
    <property type="match status" value="1"/>
</dbReference>
<dbReference type="InterPro" id="IPR002625">
    <property type="entry name" value="Smr_dom"/>
</dbReference>
<feature type="domain" description="Smr" evidence="3">
    <location>
        <begin position="387"/>
        <end position="478"/>
    </location>
</feature>
<dbReference type="SUPFAM" id="SSF46934">
    <property type="entry name" value="UBA-like"/>
    <property type="match status" value="1"/>
</dbReference>
<dbReference type="AlphaFoldDB" id="A0A7D9H6H7"/>
<dbReference type="InterPro" id="IPR036063">
    <property type="entry name" value="Smr_dom_sf"/>
</dbReference>
<dbReference type="EMBL" id="JABCYN010000025">
    <property type="protein sequence ID" value="KAF6011076.1"/>
    <property type="molecule type" value="Genomic_DNA"/>
</dbReference>
<dbReference type="GO" id="GO:0004519">
    <property type="term" value="F:endonuclease activity"/>
    <property type="evidence" value="ECO:0007669"/>
    <property type="project" value="TreeGrafter"/>
</dbReference>
<evidence type="ECO:0000313" key="7">
    <source>
        <dbReference type="Proteomes" id="UP000478008"/>
    </source>
</evidence>
<keyword evidence="7" id="KW-1185">Reference proteome</keyword>
<dbReference type="Proteomes" id="UP000478008">
    <property type="component" value="Unassembled WGS sequence"/>
</dbReference>
<dbReference type="PANTHER" id="PTHR46535:SF1">
    <property type="entry name" value="NEDD4-BINDING PROTEIN 2"/>
    <property type="match status" value="1"/>
</dbReference>
<evidence type="ECO:0000259" key="4">
    <source>
        <dbReference type="PROSITE" id="PS51140"/>
    </source>
</evidence>
<dbReference type="InterPro" id="IPR052772">
    <property type="entry name" value="Endo/PolyKinase_Domain-Protein"/>
</dbReference>
<dbReference type="SUPFAM" id="SSF160443">
    <property type="entry name" value="SMR domain-like"/>
    <property type="match status" value="1"/>
</dbReference>
<feature type="domain" description="CUE" evidence="4">
    <location>
        <begin position="9"/>
        <end position="52"/>
    </location>
</feature>
<dbReference type="InterPro" id="IPR003892">
    <property type="entry name" value="CUE"/>
</dbReference>
<dbReference type="Gene3D" id="1.10.8.10">
    <property type="entry name" value="DNA helicase RuvA subunit, C-terminal domain"/>
    <property type="match status" value="1"/>
</dbReference>
<evidence type="ECO:0000313" key="5">
    <source>
        <dbReference type="EMBL" id="KAF6011076.1"/>
    </source>
</evidence>
<evidence type="ECO:0000313" key="8">
    <source>
        <dbReference type="Proteomes" id="UP000568158"/>
    </source>
</evidence>
<dbReference type="PROSITE" id="PS51140">
    <property type="entry name" value="CUE"/>
    <property type="match status" value="1"/>
</dbReference>
<evidence type="ECO:0000259" key="3">
    <source>
        <dbReference type="PROSITE" id="PS50828"/>
    </source>
</evidence>
<proteinExistence type="predicted"/>
<evidence type="ECO:0000256" key="2">
    <source>
        <dbReference type="SAM" id="MobiDB-lite"/>
    </source>
</evidence>
<feature type="region of interest" description="Disordered" evidence="2">
    <location>
        <begin position="180"/>
        <end position="219"/>
    </location>
</feature>
<dbReference type="SMART" id="SM00463">
    <property type="entry name" value="SMR"/>
    <property type="match status" value="1"/>
</dbReference>
<dbReference type="Proteomes" id="UP000568158">
    <property type="component" value="Unassembled WGS sequence"/>
</dbReference>
<evidence type="ECO:0000313" key="6">
    <source>
        <dbReference type="EMBL" id="VUG19625.1"/>
    </source>
</evidence>
<dbReference type="GO" id="GO:0043130">
    <property type="term" value="F:ubiquitin binding"/>
    <property type="evidence" value="ECO:0007669"/>
    <property type="project" value="InterPro"/>
</dbReference>
<protein>
    <submittedName>
        <fullName evidence="6">DEBR0S5_07602g1_1</fullName>
    </submittedName>
</protein>
<name>A0A7D9H6H7_DEKBR</name>
<feature type="region of interest" description="Disordered" evidence="2">
    <location>
        <begin position="294"/>
        <end position="313"/>
    </location>
</feature>
<dbReference type="Gene3D" id="3.30.1370.110">
    <property type="match status" value="1"/>
</dbReference>
<dbReference type="PANTHER" id="PTHR46535">
    <property type="entry name" value="NEDD4-BINDING PROTEIN 2"/>
    <property type="match status" value="1"/>
</dbReference>
<organism evidence="6 7">
    <name type="scientific">Dekkera bruxellensis</name>
    <name type="common">Brettanomyces custersii</name>
    <dbReference type="NCBI Taxonomy" id="5007"/>
    <lineage>
        <taxon>Eukaryota</taxon>
        <taxon>Fungi</taxon>
        <taxon>Dikarya</taxon>
        <taxon>Ascomycota</taxon>
        <taxon>Saccharomycotina</taxon>
        <taxon>Pichiomycetes</taxon>
        <taxon>Pichiales</taxon>
        <taxon>Pichiaceae</taxon>
        <taxon>Brettanomyces</taxon>
    </lineage>
</organism>
<gene>
    <name evidence="6" type="ORF">DEBR0S5_07602G</name>
    <name evidence="5" type="ORF">HII12_002669</name>
</gene>
<keyword evidence="1" id="KW-0833">Ubl conjugation pathway</keyword>
<reference evidence="5 8" key="2">
    <citation type="journal article" date="2020" name="Appl. Microbiol. Biotechnol.">
        <title>Targeted gene deletion in Brettanomyces bruxellensis with an expression-free CRISPR-Cas9 system.</title>
        <authorList>
            <person name="Varela C."/>
            <person name="Bartel C."/>
            <person name="Onetto C."/>
            <person name="Borneman A."/>
        </authorList>
    </citation>
    <scope>NUCLEOTIDE SEQUENCE [LARGE SCALE GENOMIC DNA]</scope>
    <source>
        <strain evidence="5 8">AWRI1613</strain>
    </source>
</reference>